<dbReference type="SMART" id="SM00129">
    <property type="entry name" value="KISc"/>
    <property type="match status" value="1"/>
</dbReference>
<dbReference type="Proteomes" id="UP000275652">
    <property type="component" value="Unassembled WGS sequence"/>
</dbReference>
<reference evidence="3 4" key="1">
    <citation type="journal article" date="2018" name="J. Invertebr. Pathol.">
        <title>New genotyping method for the causative agent of crayfish plague (Aphanomyces astaci) based on whole genome data.</title>
        <authorList>
            <person name="Minardi D."/>
            <person name="Studholme D.J."/>
            <person name="van der Giezen M."/>
            <person name="Pretto T."/>
            <person name="Oidtmann B."/>
        </authorList>
    </citation>
    <scope>NUCLEOTIDE SEQUENCE [LARGE SCALE GENOMIC DNA]</scope>
    <source>
        <strain evidence="3 4">KB13</strain>
    </source>
</reference>
<gene>
    <name evidence="3" type="ORF">DYB28_004676</name>
</gene>
<accession>A0A9X8HE00</accession>
<evidence type="ECO:0000313" key="3">
    <source>
        <dbReference type="EMBL" id="RLO11019.1"/>
    </source>
</evidence>
<evidence type="ECO:0000313" key="4">
    <source>
        <dbReference type="Proteomes" id="UP000275652"/>
    </source>
</evidence>
<dbReference type="InterPro" id="IPR001752">
    <property type="entry name" value="Kinesin_motor_dom"/>
</dbReference>
<dbReference type="InterPro" id="IPR027417">
    <property type="entry name" value="P-loop_NTPase"/>
</dbReference>
<dbReference type="Gene3D" id="3.40.850.10">
    <property type="entry name" value="Kinesin motor domain"/>
    <property type="match status" value="2"/>
</dbReference>
<dbReference type="PANTHER" id="PTHR47972:SF28">
    <property type="entry name" value="KINESIN-LIKE PROTEIN KLP-3"/>
    <property type="match status" value="1"/>
</dbReference>
<dbReference type="GO" id="GO:0015630">
    <property type="term" value="C:microtubule cytoskeleton"/>
    <property type="evidence" value="ECO:0007669"/>
    <property type="project" value="TreeGrafter"/>
</dbReference>
<organism evidence="3 4">
    <name type="scientific">Aphanomyces astaci</name>
    <name type="common">Crayfish plague agent</name>
    <dbReference type="NCBI Taxonomy" id="112090"/>
    <lineage>
        <taxon>Eukaryota</taxon>
        <taxon>Sar</taxon>
        <taxon>Stramenopiles</taxon>
        <taxon>Oomycota</taxon>
        <taxon>Saprolegniomycetes</taxon>
        <taxon>Saprolegniales</taxon>
        <taxon>Verrucalvaceae</taxon>
        <taxon>Aphanomyces</taxon>
    </lineage>
</organism>
<dbReference type="InterPro" id="IPR027640">
    <property type="entry name" value="Kinesin-like_fam"/>
</dbReference>
<feature type="compositionally biased region" description="Low complexity" evidence="1">
    <location>
        <begin position="349"/>
        <end position="358"/>
    </location>
</feature>
<sequence length="395" mass="43447">MANGEVECSKAKEAQDNLTLRQEVKTLTMRLQDAEKSTAADDVQVILALSMQHADKLNQLQSEHDKRKIAWVESENALRAQVRALEADKLARTASYECVVTTSQLNLWHHVTDPDSFVGSVFSRLTDITMQLEAASHEAAQCRSRVNQLETADAAHLERISMQGLVCAAVAEKDQLAQLYAAETKARRHLHNKVMEMGGNIRVFCRVRPTSDVERASAESSEVVTFRREDPQVLELTLAEGPKHTFEFDYVFQALEVRMSKQGAFVDNLMEVEVHSTADVADLMALGHSHRSVGAHDVNEHSSRSHLVLSITITTPVQWNASESLCSLNFAQRCRNVALGQLKSPPPSTSTTLPPSASVPKPATKAPKQSGALSATDKVRVTCSTGPKSPRKDMT</sequence>
<dbReference type="EMBL" id="QUTI01016749">
    <property type="protein sequence ID" value="RLO11019.1"/>
    <property type="molecule type" value="Genomic_DNA"/>
</dbReference>
<dbReference type="Pfam" id="PF00225">
    <property type="entry name" value="Kinesin"/>
    <property type="match status" value="1"/>
</dbReference>
<dbReference type="GO" id="GO:0007018">
    <property type="term" value="P:microtubule-based movement"/>
    <property type="evidence" value="ECO:0007669"/>
    <property type="project" value="InterPro"/>
</dbReference>
<dbReference type="SUPFAM" id="SSF52540">
    <property type="entry name" value="P-loop containing nucleoside triphosphate hydrolases"/>
    <property type="match status" value="1"/>
</dbReference>
<name>A0A9X8HE00_APHAT</name>
<dbReference type="GO" id="GO:0005524">
    <property type="term" value="F:ATP binding"/>
    <property type="evidence" value="ECO:0007669"/>
    <property type="project" value="InterPro"/>
</dbReference>
<dbReference type="InterPro" id="IPR036961">
    <property type="entry name" value="Kinesin_motor_dom_sf"/>
</dbReference>
<comment type="caution">
    <text evidence="3">The sequence shown here is derived from an EMBL/GenBank/DDBJ whole genome shotgun (WGS) entry which is preliminary data.</text>
</comment>
<proteinExistence type="predicted"/>
<dbReference type="GO" id="GO:0003777">
    <property type="term" value="F:microtubule motor activity"/>
    <property type="evidence" value="ECO:0007669"/>
    <property type="project" value="InterPro"/>
</dbReference>
<feature type="domain" description="Kinesin motor" evidence="2">
    <location>
        <begin position="198"/>
        <end position="345"/>
    </location>
</feature>
<dbReference type="AlphaFoldDB" id="A0A9X8HE00"/>
<dbReference type="GO" id="GO:0008017">
    <property type="term" value="F:microtubule binding"/>
    <property type="evidence" value="ECO:0007669"/>
    <property type="project" value="InterPro"/>
</dbReference>
<protein>
    <recommendedName>
        <fullName evidence="2">Kinesin motor domain-containing protein</fullName>
    </recommendedName>
</protein>
<feature type="region of interest" description="Disordered" evidence="1">
    <location>
        <begin position="341"/>
        <end position="395"/>
    </location>
</feature>
<evidence type="ECO:0000256" key="1">
    <source>
        <dbReference type="SAM" id="MobiDB-lite"/>
    </source>
</evidence>
<evidence type="ECO:0000259" key="2">
    <source>
        <dbReference type="SMART" id="SM00129"/>
    </source>
</evidence>
<dbReference type="PANTHER" id="PTHR47972">
    <property type="entry name" value="KINESIN-LIKE PROTEIN KLP-3"/>
    <property type="match status" value="1"/>
</dbReference>